<evidence type="ECO:0000256" key="1">
    <source>
        <dbReference type="RuleBase" id="RU365010"/>
    </source>
</evidence>
<evidence type="ECO:0000313" key="3">
    <source>
        <dbReference type="Proteomes" id="UP000077202"/>
    </source>
</evidence>
<proteinExistence type="inferred from homology"/>
<keyword evidence="1" id="KW-0493">Microtubule</keyword>
<gene>
    <name evidence="2" type="ORF">AXG93_1783s1040</name>
</gene>
<evidence type="ECO:0000313" key="2">
    <source>
        <dbReference type="EMBL" id="OAE18375.1"/>
    </source>
</evidence>
<comment type="similarity">
    <text evidence="1">Belongs to the dynein light chain family.</text>
</comment>
<sequence length="121" mass="13414">MGSSRNDCWDLSSFSVNLEGTTSGRSATSMFADQISMRRVSANFTEGMQQFAILCAAEALNRYHVEGDVVSYIEEAYNDAYHGSGWRCMVGHSLGSLVTHADLAYFMSFYINSIPVVLYRA</sequence>
<name>A0A176VEL0_MARPO</name>
<dbReference type="PANTHER" id="PTHR11886:SF35">
    <property type="entry name" value="DYNEIN LIGHT CHAIN"/>
    <property type="match status" value="1"/>
</dbReference>
<keyword evidence="1" id="KW-0243">Dynein</keyword>
<keyword evidence="3" id="KW-1185">Reference proteome</keyword>
<dbReference type="Pfam" id="PF01221">
    <property type="entry name" value="Dynein_light"/>
    <property type="match status" value="1"/>
</dbReference>
<dbReference type="SMART" id="SM01375">
    <property type="entry name" value="Dynein_light"/>
    <property type="match status" value="1"/>
</dbReference>
<dbReference type="GO" id="GO:0005868">
    <property type="term" value="C:cytoplasmic dynein complex"/>
    <property type="evidence" value="ECO:0007669"/>
    <property type="project" value="TreeGrafter"/>
</dbReference>
<accession>A0A176VEL0</accession>
<keyword evidence="1" id="KW-0505">Motor protein</keyword>
<dbReference type="GO" id="GO:0005874">
    <property type="term" value="C:microtubule"/>
    <property type="evidence" value="ECO:0007669"/>
    <property type="project" value="UniProtKB-KW"/>
</dbReference>
<dbReference type="SUPFAM" id="SSF54648">
    <property type="entry name" value="DLC"/>
    <property type="match status" value="1"/>
</dbReference>
<keyword evidence="1" id="KW-0963">Cytoplasm</keyword>
<dbReference type="Proteomes" id="UP000077202">
    <property type="component" value="Unassembled WGS sequence"/>
</dbReference>
<organism evidence="2 3">
    <name type="scientific">Marchantia polymorpha subsp. ruderalis</name>
    <dbReference type="NCBI Taxonomy" id="1480154"/>
    <lineage>
        <taxon>Eukaryota</taxon>
        <taxon>Viridiplantae</taxon>
        <taxon>Streptophyta</taxon>
        <taxon>Embryophyta</taxon>
        <taxon>Marchantiophyta</taxon>
        <taxon>Marchantiopsida</taxon>
        <taxon>Marchantiidae</taxon>
        <taxon>Marchantiales</taxon>
        <taxon>Marchantiaceae</taxon>
        <taxon>Marchantia</taxon>
    </lineage>
</organism>
<keyword evidence="1" id="KW-0206">Cytoskeleton</keyword>
<dbReference type="AlphaFoldDB" id="A0A176VEL0"/>
<dbReference type="PANTHER" id="PTHR11886">
    <property type="entry name" value="DYNEIN LIGHT CHAIN"/>
    <property type="match status" value="1"/>
</dbReference>
<dbReference type="EMBL" id="LVLJ01004075">
    <property type="protein sequence ID" value="OAE18375.1"/>
    <property type="molecule type" value="Genomic_DNA"/>
</dbReference>
<dbReference type="GO" id="GO:0007017">
    <property type="term" value="P:microtubule-based process"/>
    <property type="evidence" value="ECO:0007669"/>
    <property type="project" value="InterPro"/>
</dbReference>
<dbReference type="Gene3D" id="3.30.740.10">
    <property type="entry name" value="Protein Inhibitor Of Neuronal Nitric Oxide Synthase"/>
    <property type="match status" value="1"/>
</dbReference>
<comment type="subcellular location">
    <subcellularLocation>
        <location evidence="1">Cytoplasm</location>
        <location evidence="1">Cytoskeleton</location>
    </subcellularLocation>
</comment>
<dbReference type="GO" id="GO:0045505">
    <property type="term" value="F:dynein intermediate chain binding"/>
    <property type="evidence" value="ECO:0007669"/>
    <property type="project" value="TreeGrafter"/>
</dbReference>
<protein>
    <recommendedName>
        <fullName evidence="1">Dynein light chain</fullName>
    </recommendedName>
</protein>
<dbReference type="InterPro" id="IPR037177">
    <property type="entry name" value="DLC_sf"/>
</dbReference>
<dbReference type="InterPro" id="IPR001372">
    <property type="entry name" value="Dynein_light_chain_typ-1/2"/>
</dbReference>
<comment type="caution">
    <text evidence="2">The sequence shown here is derived from an EMBL/GenBank/DDBJ whole genome shotgun (WGS) entry which is preliminary data.</text>
</comment>
<reference evidence="2" key="1">
    <citation type="submission" date="2016-03" db="EMBL/GenBank/DDBJ databases">
        <title>Mechanisms controlling the formation of the plant cell surface in tip-growing cells are functionally conserved among land plants.</title>
        <authorList>
            <person name="Honkanen S."/>
            <person name="Jones V.A."/>
            <person name="Morieri G."/>
            <person name="Champion C."/>
            <person name="Hetherington A.J."/>
            <person name="Kelly S."/>
            <person name="Saint-Marcoux D."/>
            <person name="Proust H."/>
            <person name="Prescott H."/>
            <person name="Dolan L."/>
        </authorList>
    </citation>
    <scope>NUCLEOTIDE SEQUENCE [LARGE SCALE GENOMIC DNA]</scope>
    <source>
        <tissue evidence="2">Whole gametophyte</tissue>
    </source>
</reference>